<evidence type="ECO:0000313" key="5">
    <source>
        <dbReference type="EMBL" id="USP74700.1"/>
    </source>
</evidence>
<accession>A0A9Q8Z2X7</accession>
<dbReference type="Pfam" id="PF00668">
    <property type="entry name" value="Condensation"/>
    <property type="match status" value="1"/>
</dbReference>
<dbReference type="InterPro" id="IPR009081">
    <property type="entry name" value="PP-bd_ACP"/>
</dbReference>
<proteinExistence type="predicted"/>
<dbReference type="InterPro" id="IPR001242">
    <property type="entry name" value="Condensation_dom"/>
</dbReference>
<dbReference type="Gene3D" id="1.10.1200.10">
    <property type="entry name" value="ACP-like"/>
    <property type="match status" value="1"/>
</dbReference>
<dbReference type="GO" id="GO:0031177">
    <property type="term" value="F:phosphopantetheine binding"/>
    <property type="evidence" value="ECO:0007669"/>
    <property type="project" value="TreeGrafter"/>
</dbReference>
<feature type="domain" description="Carrier" evidence="4">
    <location>
        <begin position="549"/>
        <end position="625"/>
    </location>
</feature>
<sequence length="1180" mass="131174">MGSYPEDGNRTITREEEDTIWSWNACLPPASNLTITQLFSKQADESPDAPAVDAPDGIITYGQLDAYSTRLALHLRAMVGDTTGDETVPICFDRSIWLVICMMAVSKAGMGFATFDPSHPTERLHTCLAAINPRAFLVEEKFRDRFSNTDLNVVSNVPEICSVRDGKTDTATDLPAGLPSDLSYVCFTSGSTGEPKVLQHTQSSAVATAADDKAYSVGACILNAASPAFPASIVLTLKTICNGGLLVLPPERERMGGLANFITKKGITNMFLTPTQLNLLKPEDVGCLKLLLVGGEPLTQKLIDIWAPHLTLAEAYGMSEGVGIVNEIDKSGIKSRSLQAIRGCAWIVDPDDINTLMPIGETGELVFEGHVLFKGYRNNPETNAKSIIEGPPSWAKKRGEERPKRLFRTGDLAKYIEDGVVQIVGRKDTRVKLHGQRFELGEVEKSMVGFLPTGVTVAAGIVEPVNGYGPMLVAYIHGLSTDFSQEVKQLREKMAAILPEYMVPRGFVELKDRPLNPSGKLDRLQLRKRAAEMSLVELIRHTSSSEKTLPVTEQEKSMQSLWATVLGLPIDYIGLDDDFFYLGGDSLQAMKLFAAARRENILLDIEDILKHRILRAMSEAARFGSEAESIKVENGHQTYKISGITSDIPEEDVEDVALATDWQAWCIGQGLLQAHGWHDYMILKFSKDFDVERLQHVCQQLLDRHAIFRTVFFVKERKTFQVVLKPKAYPFHFLMKQSGGQNVDEVVKETIREDMRRNRQLGDPLVAFTLVQDSKNATSQLIFRISHAQYDGACMDKLWRFLEALYLDQPLEVIPFKKFCEEASLASKNSEPFWKDVLANSSMTEVRSHTRPSIEYPINNAAKSSIPMIDLKVAGFTQATAVLTSWSIVLSKLTGQTSVVFGYLSSGRDLPMPGVSDVIGACLNVLPLRTDIQLTTQTSSLLSSVQSNYLKALQHGHLGHYHIIENCTAWPRWTRFSTIVNHVSLGSIKPLFSGVGECAFEYYEPEHDKADLWLQTFVRGNELEVELRYSTKAFSHDWVKGVLDYFVGVYKQLPNILPHQLEEKLPPFNLTLPEDDLVSSRQLNGKTKTPSLDHLGNIEANVLSCWESVFGIDVRSDVKFSHDTPFYEIWGSAIAAPALASEYTKNGLDMSCEEVYEYPSITQTIPHLARRMNGVTKGES</sequence>
<dbReference type="PROSITE" id="PS50075">
    <property type="entry name" value="CARRIER"/>
    <property type="match status" value="1"/>
</dbReference>
<protein>
    <recommendedName>
        <fullName evidence="4">Carrier domain-containing protein</fullName>
    </recommendedName>
</protein>
<dbReference type="InterPro" id="IPR020845">
    <property type="entry name" value="AMP-binding_CS"/>
</dbReference>
<dbReference type="InterPro" id="IPR036736">
    <property type="entry name" value="ACP-like_sf"/>
</dbReference>
<evidence type="ECO:0000259" key="4">
    <source>
        <dbReference type="PROSITE" id="PS50075"/>
    </source>
</evidence>
<dbReference type="Gene3D" id="3.30.559.30">
    <property type="entry name" value="Nonribosomal peptide synthetase, condensation domain"/>
    <property type="match status" value="1"/>
</dbReference>
<dbReference type="InterPro" id="IPR000873">
    <property type="entry name" value="AMP-dep_synth/lig_dom"/>
</dbReference>
<name>A0A9Q8Z2X7_CURCL</name>
<dbReference type="EMBL" id="CP089275">
    <property type="protein sequence ID" value="USP74700.1"/>
    <property type="molecule type" value="Genomic_DNA"/>
</dbReference>
<keyword evidence="2" id="KW-0597">Phosphoprotein</keyword>
<dbReference type="GO" id="GO:0044550">
    <property type="term" value="P:secondary metabolite biosynthetic process"/>
    <property type="evidence" value="ECO:0007669"/>
    <property type="project" value="TreeGrafter"/>
</dbReference>
<keyword evidence="6" id="KW-1185">Reference proteome</keyword>
<dbReference type="SUPFAM" id="SSF47336">
    <property type="entry name" value="ACP-like"/>
    <property type="match status" value="1"/>
</dbReference>
<evidence type="ECO:0000256" key="1">
    <source>
        <dbReference type="ARBA" id="ARBA00022450"/>
    </source>
</evidence>
<evidence type="ECO:0000256" key="2">
    <source>
        <dbReference type="ARBA" id="ARBA00022553"/>
    </source>
</evidence>
<dbReference type="InterPro" id="IPR042099">
    <property type="entry name" value="ANL_N_sf"/>
</dbReference>
<dbReference type="AlphaFoldDB" id="A0A9Q8Z2X7"/>
<keyword evidence="3" id="KW-0436">Ligase</keyword>
<dbReference type="PROSITE" id="PS00455">
    <property type="entry name" value="AMP_BINDING"/>
    <property type="match status" value="1"/>
</dbReference>
<dbReference type="Pfam" id="PF00550">
    <property type="entry name" value="PP-binding"/>
    <property type="match status" value="1"/>
</dbReference>
<reference evidence="5" key="1">
    <citation type="submission" date="2021-12" db="EMBL/GenBank/DDBJ databases">
        <title>Curvularia clavata genome.</title>
        <authorList>
            <person name="Cao Y."/>
        </authorList>
    </citation>
    <scope>NUCLEOTIDE SEQUENCE</scope>
    <source>
        <strain evidence="5">Yc1106</strain>
    </source>
</reference>
<dbReference type="Gene3D" id="3.30.559.10">
    <property type="entry name" value="Chloramphenicol acetyltransferase-like domain"/>
    <property type="match status" value="1"/>
</dbReference>
<dbReference type="GO" id="GO:0016874">
    <property type="term" value="F:ligase activity"/>
    <property type="evidence" value="ECO:0007669"/>
    <property type="project" value="UniProtKB-KW"/>
</dbReference>
<dbReference type="InterPro" id="IPR045851">
    <property type="entry name" value="AMP-bd_C_sf"/>
</dbReference>
<evidence type="ECO:0000256" key="3">
    <source>
        <dbReference type="ARBA" id="ARBA00022598"/>
    </source>
</evidence>
<dbReference type="GO" id="GO:0005737">
    <property type="term" value="C:cytoplasm"/>
    <property type="evidence" value="ECO:0007669"/>
    <property type="project" value="TreeGrafter"/>
</dbReference>
<dbReference type="OrthoDB" id="416786at2759"/>
<dbReference type="Pfam" id="PF00501">
    <property type="entry name" value="AMP-binding"/>
    <property type="match status" value="1"/>
</dbReference>
<dbReference type="Proteomes" id="UP001056012">
    <property type="component" value="Chromosome 2"/>
</dbReference>
<dbReference type="PANTHER" id="PTHR45527">
    <property type="entry name" value="NONRIBOSOMAL PEPTIDE SYNTHETASE"/>
    <property type="match status" value="1"/>
</dbReference>
<dbReference type="GO" id="GO:0043041">
    <property type="term" value="P:amino acid activation for nonribosomal peptide biosynthetic process"/>
    <property type="evidence" value="ECO:0007669"/>
    <property type="project" value="TreeGrafter"/>
</dbReference>
<dbReference type="SUPFAM" id="SSF56801">
    <property type="entry name" value="Acetyl-CoA synthetase-like"/>
    <property type="match status" value="1"/>
</dbReference>
<dbReference type="CDD" id="cd05918">
    <property type="entry name" value="A_NRPS_SidN3_like"/>
    <property type="match status" value="1"/>
</dbReference>
<keyword evidence="1" id="KW-0596">Phosphopantetheine</keyword>
<dbReference type="VEuPathDB" id="FungiDB:yc1106_01974"/>
<dbReference type="SUPFAM" id="SSF52777">
    <property type="entry name" value="CoA-dependent acyltransferases"/>
    <property type="match status" value="2"/>
</dbReference>
<gene>
    <name evidence="5" type="ORF">yc1106_01974</name>
</gene>
<dbReference type="Gene3D" id="3.40.50.12780">
    <property type="entry name" value="N-terminal domain of ligase-like"/>
    <property type="match status" value="1"/>
</dbReference>
<dbReference type="PANTHER" id="PTHR45527:SF16">
    <property type="entry name" value="NONRIBOSOMAL PEPTIDE SYNTHASE ATNA-RELATED"/>
    <property type="match status" value="1"/>
</dbReference>
<evidence type="ECO:0000313" key="6">
    <source>
        <dbReference type="Proteomes" id="UP001056012"/>
    </source>
</evidence>
<dbReference type="Gene3D" id="3.30.300.30">
    <property type="match status" value="1"/>
</dbReference>
<dbReference type="InterPro" id="IPR023213">
    <property type="entry name" value="CAT-like_dom_sf"/>
</dbReference>
<organism evidence="5 6">
    <name type="scientific">Curvularia clavata</name>
    <dbReference type="NCBI Taxonomy" id="95742"/>
    <lineage>
        <taxon>Eukaryota</taxon>
        <taxon>Fungi</taxon>
        <taxon>Dikarya</taxon>
        <taxon>Ascomycota</taxon>
        <taxon>Pezizomycotina</taxon>
        <taxon>Dothideomycetes</taxon>
        <taxon>Pleosporomycetidae</taxon>
        <taxon>Pleosporales</taxon>
        <taxon>Pleosporineae</taxon>
        <taxon>Pleosporaceae</taxon>
        <taxon>Curvularia</taxon>
    </lineage>
</organism>